<evidence type="ECO:0008006" key="2">
    <source>
        <dbReference type="Google" id="ProtNLM"/>
    </source>
</evidence>
<protein>
    <recommendedName>
        <fullName evidence="2">3-keto-disaccharide hydrolase domain-containing protein</fullName>
    </recommendedName>
</protein>
<proteinExistence type="predicted"/>
<accession>A0A382RBZ3</accession>
<dbReference type="EMBL" id="UINC01120196">
    <property type="protein sequence ID" value="SVC94528.1"/>
    <property type="molecule type" value="Genomic_DNA"/>
</dbReference>
<sequence>MKILKITFFVLLICFVFHVSFNQAQSAITKKDIVAVWLFDDGSGSTLKDSSGNGNDGKLVEGPTWIDGKFGKALKFDSKKKHRVKVENSDSLNVTDQISILAWGFVSDKAGNRRFLQKSTPGSDNQYRLLR</sequence>
<dbReference type="InterPro" id="IPR013320">
    <property type="entry name" value="ConA-like_dom_sf"/>
</dbReference>
<dbReference type="SUPFAM" id="SSF49899">
    <property type="entry name" value="Concanavalin A-like lectins/glucanases"/>
    <property type="match status" value="1"/>
</dbReference>
<gene>
    <name evidence="1" type="ORF">METZ01_LOCUS347382</name>
</gene>
<feature type="non-terminal residue" evidence="1">
    <location>
        <position position="131"/>
    </location>
</feature>
<name>A0A382RBZ3_9ZZZZ</name>
<evidence type="ECO:0000313" key="1">
    <source>
        <dbReference type="EMBL" id="SVC94528.1"/>
    </source>
</evidence>
<organism evidence="1">
    <name type="scientific">marine metagenome</name>
    <dbReference type="NCBI Taxonomy" id="408172"/>
    <lineage>
        <taxon>unclassified sequences</taxon>
        <taxon>metagenomes</taxon>
        <taxon>ecological metagenomes</taxon>
    </lineage>
</organism>
<reference evidence="1" key="1">
    <citation type="submission" date="2018-05" db="EMBL/GenBank/DDBJ databases">
        <authorList>
            <person name="Lanie J.A."/>
            <person name="Ng W.-L."/>
            <person name="Kazmierczak K.M."/>
            <person name="Andrzejewski T.M."/>
            <person name="Davidsen T.M."/>
            <person name="Wayne K.J."/>
            <person name="Tettelin H."/>
            <person name="Glass J.I."/>
            <person name="Rusch D."/>
            <person name="Podicherti R."/>
            <person name="Tsui H.-C.T."/>
            <person name="Winkler M.E."/>
        </authorList>
    </citation>
    <scope>NUCLEOTIDE SEQUENCE</scope>
</reference>
<dbReference type="Gene3D" id="2.60.120.200">
    <property type="match status" value="1"/>
</dbReference>
<dbReference type="AlphaFoldDB" id="A0A382RBZ3"/>